<keyword evidence="2" id="KW-0805">Transcription regulation</keyword>
<evidence type="ECO:0000313" key="7">
    <source>
        <dbReference type="EMBL" id="KAF5939319.1"/>
    </source>
</evidence>
<evidence type="ECO:0000256" key="5">
    <source>
        <dbReference type="ARBA" id="ARBA00023242"/>
    </source>
</evidence>
<name>A0A7J7GEZ6_CAMSI</name>
<dbReference type="Proteomes" id="UP000593564">
    <property type="component" value="Unassembled WGS sequence"/>
</dbReference>
<reference evidence="8" key="1">
    <citation type="journal article" date="2020" name="Nat. Commun.">
        <title>Genome assembly of wild tea tree DASZ reveals pedigree and selection history of tea varieties.</title>
        <authorList>
            <person name="Zhang W."/>
            <person name="Zhang Y."/>
            <person name="Qiu H."/>
            <person name="Guo Y."/>
            <person name="Wan H."/>
            <person name="Zhang X."/>
            <person name="Scossa F."/>
            <person name="Alseekh S."/>
            <person name="Zhang Q."/>
            <person name="Wang P."/>
            <person name="Xu L."/>
            <person name="Schmidt M.H."/>
            <person name="Jia X."/>
            <person name="Li D."/>
            <person name="Zhu A."/>
            <person name="Guo F."/>
            <person name="Chen W."/>
            <person name="Ni D."/>
            <person name="Usadel B."/>
            <person name="Fernie A.R."/>
            <person name="Wen W."/>
        </authorList>
    </citation>
    <scope>NUCLEOTIDE SEQUENCE [LARGE SCALE GENOMIC DNA]</scope>
    <source>
        <strain evidence="8">cv. G240</strain>
    </source>
</reference>
<comment type="caution">
    <text evidence="7">The sequence shown here is derived from an EMBL/GenBank/DDBJ whole genome shotgun (WGS) entry which is preliminary data.</text>
</comment>
<evidence type="ECO:0000256" key="2">
    <source>
        <dbReference type="ARBA" id="ARBA00023015"/>
    </source>
</evidence>
<evidence type="ECO:0000256" key="1">
    <source>
        <dbReference type="ARBA" id="ARBA00004123"/>
    </source>
</evidence>
<dbReference type="CDD" id="cd00018">
    <property type="entry name" value="AP2"/>
    <property type="match status" value="1"/>
</dbReference>
<proteinExistence type="predicted"/>
<keyword evidence="3" id="KW-0238">DNA-binding</keyword>
<dbReference type="PANTHER" id="PTHR32467:SF81">
    <property type="entry name" value="OS06G0145700 PROTEIN"/>
    <property type="match status" value="1"/>
</dbReference>
<evidence type="ECO:0000259" key="6">
    <source>
        <dbReference type="PROSITE" id="PS51032"/>
    </source>
</evidence>
<reference evidence="7 8" key="2">
    <citation type="submission" date="2020-07" db="EMBL/GenBank/DDBJ databases">
        <title>Genome assembly of wild tea tree DASZ reveals pedigree and selection history of tea varieties.</title>
        <authorList>
            <person name="Zhang W."/>
        </authorList>
    </citation>
    <scope>NUCLEOTIDE SEQUENCE [LARGE SCALE GENOMIC DNA]</scope>
    <source>
        <strain evidence="8">cv. G240</strain>
        <tissue evidence="7">Leaf</tissue>
    </source>
</reference>
<dbReference type="Gene3D" id="3.30.730.10">
    <property type="entry name" value="AP2/ERF domain"/>
    <property type="match status" value="2"/>
</dbReference>
<dbReference type="SMART" id="SM00380">
    <property type="entry name" value="AP2"/>
    <property type="match status" value="2"/>
</dbReference>
<dbReference type="InterPro" id="IPR016177">
    <property type="entry name" value="DNA-bd_dom_sf"/>
</dbReference>
<dbReference type="SUPFAM" id="SSF54171">
    <property type="entry name" value="DNA-binding domain"/>
    <property type="match status" value="2"/>
</dbReference>
<sequence>MGMVTTVKSEMRPLQHHLCSMEAHPPVAVKSVKRHKRESHRWTGRFEAHLWDKGSWNATQRKKGKQGAYNVEETAARAYDLAAIKYWGPTTYTNFPVSDYETEMEIMQNVTKEEYLASLRRRSSGFSRGVSKYRGVARFPIHISLDSPDTTAPRPTLIRLEMTVNLQKTCFYFVGTQEEAAHAYDIAAIEYRGINAVTNFDLSTYIRWLRPGLNSLAPQDHPTQQMETQPINPSSTCILGNQPGFTFHFNPYTARDLGTGTGTTMTPQKFEILETKMPVSPCNKSSTSPTALGLLFRSSMFREMVEKNSSVTDYDTDKNEKKQSEAGGIDEFGGRFYNNMGNVECGSSSSTLTGFQEENTLPLYTKTGHSLWNGALKFAF</sequence>
<dbReference type="InterPro" id="IPR001471">
    <property type="entry name" value="AP2/ERF_dom"/>
</dbReference>
<dbReference type="InterPro" id="IPR036955">
    <property type="entry name" value="AP2/ERF_dom_sf"/>
</dbReference>
<organism evidence="7 8">
    <name type="scientific">Camellia sinensis</name>
    <name type="common">Tea plant</name>
    <name type="synonym">Thea sinensis</name>
    <dbReference type="NCBI Taxonomy" id="4442"/>
    <lineage>
        <taxon>Eukaryota</taxon>
        <taxon>Viridiplantae</taxon>
        <taxon>Streptophyta</taxon>
        <taxon>Embryophyta</taxon>
        <taxon>Tracheophyta</taxon>
        <taxon>Spermatophyta</taxon>
        <taxon>Magnoliopsida</taxon>
        <taxon>eudicotyledons</taxon>
        <taxon>Gunneridae</taxon>
        <taxon>Pentapetalae</taxon>
        <taxon>asterids</taxon>
        <taxon>Ericales</taxon>
        <taxon>Theaceae</taxon>
        <taxon>Camellia</taxon>
    </lineage>
</organism>
<dbReference type="GO" id="GO:0003677">
    <property type="term" value="F:DNA binding"/>
    <property type="evidence" value="ECO:0007669"/>
    <property type="project" value="UniProtKB-KW"/>
</dbReference>
<dbReference type="GO" id="GO:0005634">
    <property type="term" value="C:nucleus"/>
    <property type="evidence" value="ECO:0007669"/>
    <property type="project" value="UniProtKB-SubCell"/>
</dbReference>
<comment type="subcellular location">
    <subcellularLocation>
        <location evidence="1">Nucleus</location>
    </subcellularLocation>
</comment>
<dbReference type="GO" id="GO:0003700">
    <property type="term" value="F:DNA-binding transcription factor activity"/>
    <property type="evidence" value="ECO:0007669"/>
    <property type="project" value="InterPro"/>
</dbReference>
<dbReference type="EMBL" id="JACBKZ010000011">
    <property type="protein sequence ID" value="KAF5939319.1"/>
    <property type="molecule type" value="Genomic_DNA"/>
</dbReference>
<evidence type="ECO:0000256" key="4">
    <source>
        <dbReference type="ARBA" id="ARBA00023163"/>
    </source>
</evidence>
<dbReference type="AlphaFoldDB" id="A0A7J7GEZ6"/>
<evidence type="ECO:0000313" key="8">
    <source>
        <dbReference type="Proteomes" id="UP000593564"/>
    </source>
</evidence>
<feature type="domain" description="AP2/ERF" evidence="6">
    <location>
        <begin position="132"/>
        <end position="201"/>
    </location>
</feature>
<gene>
    <name evidence="7" type="ORF">HYC85_023578</name>
</gene>
<dbReference type="PROSITE" id="PS51032">
    <property type="entry name" value="AP2_ERF"/>
    <property type="match status" value="2"/>
</dbReference>
<keyword evidence="5" id="KW-0539">Nucleus</keyword>
<keyword evidence="4" id="KW-0804">Transcription</keyword>
<keyword evidence="8" id="KW-1185">Reference proteome</keyword>
<dbReference type="PANTHER" id="PTHR32467">
    <property type="entry name" value="AP2-LIKE ETHYLENE-RESPONSIVE TRANSCRIPTION FACTOR"/>
    <property type="match status" value="1"/>
</dbReference>
<accession>A0A7J7GEZ6</accession>
<protein>
    <recommendedName>
        <fullName evidence="6">AP2/ERF domain-containing protein</fullName>
    </recommendedName>
</protein>
<feature type="domain" description="AP2/ERF" evidence="6">
    <location>
        <begin position="28"/>
        <end position="96"/>
    </location>
</feature>
<evidence type="ECO:0000256" key="3">
    <source>
        <dbReference type="ARBA" id="ARBA00023125"/>
    </source>
</evidence>